<protein>
    <submittedName>
        <fullName evidence="2">Uncharacterized protein</fullName>
    </submittedName>
</protein>
<sequence>MNSSSSRSENRNQGDASIEDQRFCCNDRVGAQGGVARQHCASEELLGRSEPILITGGRAVVDYRDGADMVLIDSKKKDPSEIESFARAWKHDVPPHRYKRRRPERPWGHRFGRRSLPPAGHEKDQGERKASPSVARYLRDTPHIQRGVSIAKATARTTPNVARDLTSSPFPRWLLSCGRYRSPERMAGSYLIILPGSAKMLSHMRKIISNYSMYVIRM</sequence>
<reference evidence="2 3" key="1">
    <citation type="submission" date="2016-10" db="EMBL/GenBank/DDBJ databases">
        <authorList>
            <person name="Varghese N."/>
            <person name="Submissions S."/>
        </authorList>
    </citation>
    <scope>NUCLEOTIDE SEQUENCE [LARGE SCALE GENOMIC DNA]</scope>
    <source>
        <strain evidence="2 3">DSM 21822</strain>
    </source>
</reference>
<feature type="compositionally biased region" description="Basic residues" evidence="1">
    <location>
        <begin position="97"/>
        <end position="113"/>
    </location>
</feature>
<accession>A0A1I4FTF7</accession>
<dbReference type="AlphaFoldDB" id="A0A1I4FTF7"/>
<evidence type="ECO:0000313" key="2">
    <source>
        <dbReference type="EMBL" id="SFL20076.1"/>
    </source>
</evidence>
<dbReference type="EMBL" id="FOSL01000055">
    <property type="protein sequence ID" value="SFL20076.1"/>
    <property type="molecule type" value="Genomic_DNA"/>
</dbReference>
<evidence type="ECO:0000256" key="1">
    <source>
        <dbReference type="SAM" id="MobiDB-lite"/>
    </source>
</evidence>
<evidence type="ECO:0000313" key="3">
    <source>
        <dbReference type="Proteomes" id="UP000323300"/>
    </source>
</evidence>
<gene>
    <name evidence="2" type="ORF">SAMN04488498_15510</name>
</gene>
<feature type="compositionally biased region" description="Basic and acidic residues" evidence="1">
    <location>
        <begin position="120"/>
        <end position="130"/>
    </location>
</feature>
<keyword evidence="3" id="KW-1185">Reference proteome</keyword>
<dbReference type="Proteomes" id="UP000323300">
    <property type="component" value="Unassembled WGS sequence"/>
</dbReference>
<name>A0A1I4FTF7_9HYPH</name>
<organism evidence="2 3">
    <name type="scientific">Neomesorhizobium albiziae</name>
    <dbReference type="NCBI Taxonomy" id="335020"/>
    <lineage>
        <taxon>Bacteria</taxon>
        <taxon>Pseudomonadati</taxon>
        <taxon>Pseudomonadota</taxon>
        <taxon>Alphaproteobacteria</taxon>
        <taxon>Hyphomicrobiales</taxon>
        <taxon>Phyllobacteriaceae</taxon>
        <taxon>Neomesorhizobium</taxon>
    </lineage>
</organism>
<feature type="region of interest" description="Disordered" evidence="1">
    <location>
        <begin position="97"/>
        <end position="132"/>
    </location>
</feature>
<proteinExistence type="predicted"/>
<feature type="region of interest" description="Disordered" evidence="1">
    <location>
        <begin position="1"/>
        <end position="20"/>
    </location>
</feature>